<reference evidence="3 4" key="1">
    <citation type="submission" date="2014-09" db="EMBL/GenBank/DDBJ databases">
        <title>Whole genome shotgun sequence of Escherichia vulneris NBRC 102420.</title>
        <authorList>
            <person name="Yoshida Y."/>
            <person name="Hosoyama A."/>
            <person name="Tsuchikane K."/>
            <person name="Ohji S."/>
            <person name="Ichikawa N."/>
            <person name="Kimura A."/>
            <person name="Yamazoe A."/>
            <person name="Ezaki T."/>
            <person name="Fujita N."/>
        </authorList>
    </citation>
    <scope>NUCLEOTIDE SEQUENCE [LARGE SCALE GENOMIC DNA]</scope>
    <source>
        <strain evidence="3 4">NBRC 102420</strain>
    </source>
</reference>
<keyword evidence="4" id="KW-1185">Reference proteome</keyword>
<dbReference type="InterPro" id="IPR016867">
    <property type="entry name" value="GcvR"/>
</dbReference>
<dbReference type="PIRSF" id="PIRSF028103">
    <property type="entry name" value="GcvR"/>
    <property type="match status" value="1"/>
</dbReference>
<dbReference type="InterPro" id="IPR050990">
    <property type="entry name" value="UPF0237/GcvR_regulator"/>
</dbReference>
<dbReference type="Pfam" id="PF13740">
    <property type="entry name" value="ACT_6"/>
    <property type="match status" value="1"/>
</dbReference>
<dbReference type="GeneID" id="88816210"/>
<dbReference type="NCBIfam" id="NF008612">
    <property type="entry name" value="PRK11589.1"/>
    <property type="match status" value="1"/>
</dbReference>
<name>A0A090VQ22_PSEVU</name>
<dbReference type="Proteomes" id="UP000029462">
    <property type="component" value="Unassembled WGS sequence"/>
</dbReference>
<keyword evidence="1" id="KW-0804">Transcription</keyword>
<dbReference type="PANTHER" id="PTHR34875">
    <property type="entry name" value="UPF0237 PROTEIN MJ1558"/>
    <property type="match status" value="1"/>
</dbReference>
<dbReference type="PANTHER" id="PTHR34875:SF5">
    <property type="entry name" value="GLYCINE CLEAVAGE SYSTEM TRANSCRIPTIONAL REPRESSOR"/>
    <property type="match status" value="1"/>
</dbReference>
<dbReference type="SUPFAM" id="SSF55021">
    <property type="entry name" value="ACT-like"/>
    <property type="match status" value="2"/>
</dbReference>
<dbReference type="GO" id="GO:0005737">
    <property type="term" value="C:cytoplasm"/>
    <property type="evidence" value="ECO:0007669"/>
    <property type="project" value="UniProtKB-SubCell"/>
</dbReference>
<keyword evidence="1" id="KW-0963">Cytoplasm</keyword>
<evidence type="ECO:0000313" key="4">
    <source>
        <dbReference type="Proteomes" id="UP000029462"/>
    </source>
</evidence>
<organism evidence="3 4">
    <name type="scientific">Pseudescherichia vulneris NBRC 102420</name>
    <dbReference type="NCBI Taxonomy" id="1115515"/>
    <lineage>
        <taxon>Bacteria</taxon>
        <taxon>Pseudomonadati</taxon>
        <taxon>Pseudomonadota</taxon>
        <taxon>Gammaproteobacteria</taxon>
        <taxon>Enterobacterales</taxon>
        <taxon>Enterobacteriaceae</taxon>
        <taxon>Pseudescherichia</taxon>
    </lineage>
</organism>
<dbReference type="InterPro" id="IPR045865">
    <property type="entry name" value="ACT-like_dom_sf"/>
</dbReference>
<dbReference type="EMBL" id="BBMZ01000007">
    <property type="protein sequence ID" value="GAL57207.1"/>
    <property type="molecule type" value="Genomic_DNA"/>
</dbReference>
<dbReference type="AlphaFoldDB" id="A0A090VQ22"/>
<comment type="subcellular location">
    <subcellularLocation>
        <location evidence="1">Cytoplasm</location>
    </subcellularLocation>
</comment>
<accession>A0A090VQ22</accession>
<dbReference type="STRING" id="1115515.EV102420_07_00260"/>
<dbReference type="PROSITE" id="PS51671">
    <property type="entry name" value="ACT"/>
    <property type="match status" value="1"/>
</dbReference>
<dbReference type="eggNOG" id="COG2716">
    <property type="taxonomic scope" value="Bacteria"/>
</dbReference>
<dbReference type="RefSeq" id="WP_042389343.1">
    <property type="nucleotide sequence ID" value="NZ_BBMZ01000007.1"/>
</dbReference>
<evidence type="ECO:0000259" key="2">
    <source>
        <dbReference type="PROSITE" id="PS51671"/>
    </source>
</evidence>
<dbReference type="CDD" id="cd04893">
    <property type="entry name" value="ACT_GcvR_1"/>
    <property type="match status" value="1"/>
</dbReference>
<feature type="domain" description="ACT" evidence="2">
    <location>
        <begin position="97"/>
        <end position="176"/>
    </location>
</feature>
<dbReference type="GO" id="GO:0006355">
    <property type="term" value="P:regulation of DNA-templated transcription"/>
    <property type="evidence" value="ECO:0007669"/>
    <property type="project" value="UniProtKB-UniRule"/>
</dbReference>
<protein>
    <recommendedName>
        <fullName evidence="1">Glycine cleavage system transcriptional repressor</fullName>
    </recommendedName>
</protein>
<keyword evidence="1" id="KW-0678">Repressor</keyword>
<gene>
    <name evidence="3" type="primary">gcvR</name>
    <name evidence="3" type="ORF">EV102420_07_00260</name>
</gene>
<dbReference type="FunFam" id="3.30.70.260:FF:000005">
    <property type="entry name" value="Glycine cleavage system transcriptional repressor"/>
    <property type="match status" value="1"/>
</dbReference>
<dbReference type="Gene3D" id="3.30.70.260">
    <property type="match status" value="2"/>
</dbReference>
<dbReference type="InterPro" id="IPR002912">
    <property type="entry name" value="ACT_dom"/>
</dbReference>
<sequence length="190" mass="20543">MTPSSQHYLVITALGVDRPGIVNTITRHVSSCGCNIEDSRLAMLGEEFTFIMLLSGSWNAITLIESTLPLKGAELDLLIVMKRTTARPGAALPATVWVQVEVADSPHLIERFTALFDAHQMNIAELVSRTQPAQAGAAAQLFIQITAHSPALEDAAKIEQAFKVLCTELNAQGSINVVNYSQNDEQDGVK</sequence>
<proteinExistence type="predicted"/>
<evidence type="ECO:0000313" key="3">
    <source>
        <dbReference type="EMBL" id="GAL57207.1"/>
    </source>
</evidence>
<evidence type="ECO:0000256" key="1">
    <source>
        <dbReference type="PIRNR" id="PIRNR028103"/>
    </source>
</evidence>
<comment type="caution">
    <text evidence="3">The sequence shown here is derived from an EMBL/GenBank/DDBJ whole genome shotgun (WGS) entry which is preliminary data.</text>
</comment>